<dbReference type="PANTHER" id="PTHR43143">
    <property type="entry name" value="METALLOPHOSPHOESTERASE, CALCINEURIN SUPERFAMILY"/>
    <property type="match status" value="1"/>
</dbReference>
<evidence type="ECO:0000313" key="1">
    <source>
        <dbReference type="EMBL" id="KAK2554273.1"/>
    </source>
</evidence>
<dbReference type="Gene3D" id="3.60.21.10">
    <property type="match status" value="1"/>
</dbReference>
<dbReference type="Proteomes" id="UP001249851">
    <property type="component" value="Unassembled WGS sequence"/>
</dbReference>
<evidence type="ECO:0000313" key="2">
    <source>
        <dbReference type="Proteomes" id="UP001249851"/>
    </source>
</evidence>
<proteinExistence type="predicted"/>
<dbReference type="AlphaFoldDB" id="A0AAD9Q3X2"/>
<dbReference type="InterPro" id="IPR051918">
    <property type="entry name" value="STPP_CPPED1"/>
</dbReference>
<dbReference type="SUPFAM" id="SSF56300">
    <property type="entry name" value="Metallo-dependent phosphatases"/>
    <property type="match status" value="1"/>
</dbReference>
<name>A0AAD9Q3X2_ACRCE</name>
<accession>A0AAD9Q3X2</accession>
<sequence length="317" mass="35829">MALNLEIHPDALLMNQASRAGKTPEESRILKAKDYKLPMFTRYREGKEIGAFYFVQVVAPSFGRAAHPEESCVEERRTMDKVVNSVNSMRPRPRFLLVHGNYTQVSPEDKNYFPQLESFKSSFENLSLEIPVVCVCGLSDCGDPPSLSAVEAYRKTFGDDWFAFWVEGVQFLALNTAYYNYSSPEVDDLKAEQQEWLESKLLEAQVNPPHQLIFLQTIPWFCQNKNEANDAGCNIDFDTRRNVTPKLSEANVKYVFAGHSNAIGKDNSLEIIQTNSLAKTDDNEAPGFRLVKVEPMGVLHKYFPADNSPSDLANLEL</sequence>
<comment type="caution">
    <text evidence="1">The sequence shown here is derived from an EMBL/GenBank/DDBJ whole genome shotgun (WGS) entry which is preliminary data.</text>
</comment>
<keyword evidence="2" id="KW-1185">Reference proteome</keyword>
<dbReference type="InterPro" id="IPR029052">
    <property type="entry name" value="Metallo-depent_PP-like"/>
</dbReference>
<reference evidence="1" key="2">
    <citation type="journal article" date="2023" name="Science">
        <title>Genomic signatures of disease resistance in endangered staghorn corals.</title>
        <authorList>
            <person name="Vollmer S.V."/>
            <person name="Selwyn J.D."/>
            <person name="Despard B.A."/>
            <person name="Roesel C.L."/>
        </authorList>
    </citation>
    <scope>NUCLEOTIDE SEQUENCE</scope>
    <source>
        <strain evidence="1">K2</strain>
    </source>
</reference>
<protein>
    <submittedName>
        <fullName evidence="1">Serine/threonine-protein phosphatase CPPED1</fullName>
    </submittedName>
</protein>
<reference evidence="1" key="1">
    <citation type="journal article" date="2023" name="G3 (Bethesda)">
        <title>Whole genome assembly and annotation of the endangered Caribbean coral Acropora cervicornis.</title>
        <authorList>
            <person name="Selwyn J.D."/>
            <person name="Vollmer S.V."/>
        </authorList>
    </citation>
    <scope>NUCLEOTIDE SEQUENCE</scope>
    <source>
        <strain evidence="1">K2</strain>
    </source>
</reference>
<organism evidence="1 2">
    <name type="scientific">Acropora cervicornis</name>
    <name type="common">Staghorn coral</name>
    <dbReference type="NCBI Taxonomy" id="6130"/>
    <lineage>
        <taxon>Eukaryota</taxon>
        <taxon>Metazoa</taxon>
        <taxon>Cnidaria</taxon>
        <taxon>Anthozoa</taxon>
        <taxon>Hexacorallia</taxon>
        <taxon>Scleractinia</taxon>
        <taxon>Astrocoeniina</taxon>
        <taxon>Acroporidae</taxon>
        <taxon>Acropora</taxon>
    </lineage>
</organism>
<dbReference type="EMBL" id="JARQWQ010000071">
    <property type="protein sequence ID" value="KAK2554273.1"/>
    <property type="molecule type" value="Genomic_DNA"/>
</dbReference>
<gene>
    <name evidence="1" type="ORF">P5673_024277</name>
</gene>
<dbReference type="PANTHER" id="PTHR43143:SF1">
    <property type="entry name" value="SERINE_THREONINE-PROTEIN PHOSPHATASE CPPED1"/>
    <property type="match status" value="1"/>
</dbReference>